<dbReference type="SUPFAM" id="SSF50978">
    <property type="entry name" value="WD40 repeat-like"/>
    <property type="match status" value="1"/>
</dbReference>
<keyword evidence="1" id="KW-0853">WD repeat</keyword>
<evidence type="ECO:0000256" key="3">
    <source>
        <dbReference type="SAM" id="MobiDB-lite"/>
    </source>
</evidence>
<evidence type="ECO:0000256" key="1">
    <source>
        <dbReference type="ARBA" id="ARBA00022574"/>
    </source>
</evidence>
<feature type="compositionally biased region" description="Basic residues" evidence="3">
    <location>
        <begin position="19"/>
        <end position="37"/>
    </location>
</feature>
<evidence type="ECO:0000313" key="5">
    <source>
        <dbReference type="Proteomes" id="UP001296104"/>
    </source>
</evidence>
<feature type="region of interest" description="Disordered" evidence="3">
    <location>
        <begin position="357"/>
        <end position="382"/>
    </location>
</feature>
<feature type="compositionally biased region" description="Low complexity" evidence="3">
    <location>
        <begin position="234"/>
        <end position="248"/>
    </location>
</feature>
<dbReference type="SMART" id="SM00320">
    <property type="entry name" value="WD40"/>
    <property type="match status" value="3"/>
</dbReference>
<feature type="region of interest" description="Disordered" evidence="3">
    <location>
        <begin position="1"/>
        <end position="37"/>
    </location>
</feature>
<reference evidence="4" key="1">
    <citation type="submission" date="2023-11" db="EMBL/GenBank/DDBJ databases">
        <authorList>
            <person name="Alioto T."/>
            <person name="Alioto T."/>
            <person name="Gomez Garrido J."/>
        </authorList>
    </citation>
    <scope>NUCLEOTIDE SEQUENCE</scope>
</reference>
<dbReference type="InterPro" id="IPR036322">
    <property type="entry name" value="WD40_repeat_dom_sf"/>
</dbReference>
<dbReference type="Gene3D" id="2.130.10.10">
    <property type="entry name" value="YVTN repeat-like/Quinoprotein amine dehydrogenase"/>
    <property type="match status" value="1"/>
</dbReference>
<name>A0AAI8Z7X9_9PEZI</name>
<dbReference type="PANTHER" id="PTHR43991:SF12">
    <property type="entry name" value="WD REPEAT PROTEIN (AFU_ORTHOLOGUE AFUA_8G05640)"/>
    <property type="match status" value="1"/>
</dbReference>
<gene>
    <name evidence="4" type="ORF">LECACI_7A009254</name>
</gene>
<feature type="compositionally biased region" description="Polar residues" evidence="3">
    <location>
        <begin position="218"/>
        <end position="230"/>
    </location>
</feature>
<feature type="compositionally biased region" description="Polar residues" evidence="3">
    <location>
        <begin position="1"/>
        <end position="17"/>
    </location>
</feature>
<protein>
    <submittedName>
        <fullName evidence="4">Vegetative incompatibility HET-E-1</fullName>
    </submittedName>
</protein>
<dbReference type="PROSITE" id="PS00678">
    <property type="entry name" value="WD_REPEATS_1"/>
    <property type="match status" value="1"/>
</dbReference>
<dbReference type="InterPro" id="IPR001680">
    <property type="entry name" value="WD40_rpt"/>
</dbReference>
<dbReference type="AlphaFoldDB" id="A0AAI8Z7X9"/>
<keyword evidence="5" id="KW-1185">Reference proteome</keyword>
<dbReference type="InterPro" id="IPR015943">
    <property type="entry name" value="WD40/YVTN_repeat-like_dom_sf"/>
</dbReference>
<evidence type="ECO:0000313" key="4">
    <source>
        <dbReference type="EMBL" id="CAK4034096.1"/>
    </source>
</evidence>
<sequence>MTTGHVFYSSTPSTSTPLHKARRSVKNPSSIKKKRRRLATSDMFNATACLARYAEPVFCPTNATMFAQGSPFPASATPNDLISCDAQKALHNDDDDQDDDDREDDDGGVPLPHPDTCRDEEIYTSFPNVHTTTDTDIPDANYQQELDSQQPLFTAASGSPGNLRLARPRPETLDLWMEEDSRRLRLALDGDGPQEVPQFDFHRARNSAAPRRQDSVRVRSSTTDLRQSSRNRPRPMTSTRLPTPSPTSVAPGHNSAVLSDETTDDMFLNLEGLPVDDPRRNYDFADFMDKWRLRSMRDPSLPLFEPGLQPSVRIGRSQSEITRKRVDAGSVDMQGIDWQLIGSPRTHAALARALLHPSASGTHSVPSQRPRPRPRPASHEAERHYRFRSFLPNPKAKFNHYQLRNVLAASSRNEILYSTGTAVNRASLACPSTTETVMDLAKPLCPGATFHVTCLSASPRYQLLASGADSVLIAGGVGGEYALMNLDGASQRPEEGFVTHAFNGLVTHIHSFADRRSGLLRAAFCSNDRKLRTMDVRSLRFTNEFSYDHAINASATSPDGRLRVLAGDSSEVLIVDSDRGHPIVTLHDLDDNCFACDWSQDGRHVAAAAEDGRTAIWDARNWSKPVRTLGSTMSCARSLNFTDNGALVIAENDDVVKVYDAGKFDAWQEIRFFGSIAGVALLDGGSELVVANGDETVGGLLTFERTDRGLGNGTFDEVVAQAGGSGRPRRRVRRDLEMMHDLMV</sequence>
<keyword evidence="2" id="KW-0677">Repeat</keyword>
<organism evidence="4 5">
    <name type="scientific">Lecanosticta acicola</name>
    <dbReference type="NCBI Taxonomy" id="111012"/>
    <lineage>
        <taxon>Eukaryota</taxon>
        <taxon>Fungi</taxon>
        <taxon>Dikarya</taxon>
        <taxon>Ascomycota</taxon>
        <taxon>Pezizomycotina</taxon>
        <taxon>Dothideomycetes</taxon>
        <taxon>Dothideomycetidae</taxon>
        <taxon>Mycosphaerellales</taxon>
        <taxon>Mycosphaerellaceae</taxon>
        <taxon>Lecanosticta</taxon>
    </lineage>
</organism>
<feature type="region of interest" description="Disordered" evidence="3">
    <location>
        <begin position="189"/>
        <end position="257"/>
    </location>
</feature>
<dbReference type="Proteomes" id="UP001296104">
    <property type="component" value="Unassembled WGS sequence"/>
</dbReference>
<dbReference type="PANTHER" id="PTHR43991">
    <property type="entry name" value="WD REPEAT PROTEIN (AFU_ORTHOLOGUE AFUA_8G05640)-RELATED"/>
    <property type="match status" value="1"/>
</dbReference>
<dbReference type="InterPro" id="IPR019775">
    <property type="entry name" value="WD40_repeat_CS"/>
</dbReference>
<dbReference type="Pfam" id="PF00400">
    <property type="entry name" value="WD40"/>
    <property type="match status" value="1"/>
</dbReference>
<accession>A0AAI8Z7X9</accession>
<feature type="compositionally biased region" description="Acidic residues" evidence="3">
    <location>
        <begin position="93"/>
        <end position="107"/>
    </location>
</feature>
<evidence type="ECO:0000256" key="2">
    <source>
        <dbReference type="ARBA" id="ARBA00022737"/>
    </source>
</evidence>
<feature type="region of interest" description="Disordered" evidence="3">
    <location>
        <begin position="90"/>
        <end position="119"/>
    </location>
</feature>
<proteinExistence type="predicted"/>
<dbReference type="EMBL" id="CAVMBE010000104">
    <property type="protein sequence ID" value="CAK4034096.1"/>
    <property type="molecule type" value="Genomic_DNA"/>
</dbReference>
<comment type="caution">
    <text evidence="4">The sequence shown here is derived from an EMBL/GenBank/DDBJ whole genome shotgun (WGS) entry which is preliminary data.</text>
</comment>